<protein>
    <submittedName>
        <fullName evidence="1">Uncharacterized protein</fullName>
    </submittedName>
</protein>
<dbReference type="Proteomes" id="UP000299102">
    <property type="component" value="Unassembled WGS sequence"/>
</dbReference>
<name>A0A4C1YVT1_EUMVA</name>
<accession>A0A4C1YVT1</accession>
<evidence type="ECO:0000313" key="1">
    <source>
        <dbReference type="EMBL" id="GBP78739.1"/>
    </source>
</evidence>
<reference evidence="1 2" key="1">
    <citation type="journal article" date="2019" name="Commun. Biol.">
        <title>The bagworm genome reveals a unique fibroin gene that provides high tensile strength.</title>
        <authorList>
            <person name="Kono N."/>
            <person name="Nakamura H."/>
            <person name="Ohtoshi R."/>
            <person name="Tomita M."/>
            <person name="Numata K."/>
            <person name="Arakawa K."/>
        </authorList>
    </citation>
    <scope>NUCLEOTIDE SEQUENCE [LARGE SCALE GENOMIC DNA]</scope>
</reference>
<gene>
    <name evidence="1" type="ORF">EVAR_54550_1</name>
</gene>
<dbReference type="EMBL" id="BGZK01001383">
    <property type="protein sequence ID" value="GBP78739.1"/>
    <property type="molecule type" value="Genomic_DNA"/>
</dbReference>
<evidence type="ECO:0000313" key="2">
    <source>
        <dbReference type="Proteomes" id="UP000299102"/>
    </source>
</evidence>
<dbReference type="AlphaFoldDB" id="A0A4C1YVT1"/>
<organism evidence="1 2">
    <name type="scientific">Eumeta variegata</name>
    <name type="common">Bagworm moth</name>
    <name type="synonym">Eumeta japonica</name>
    <dbReference type="NCBI Taxonomy" id="151549"/>
    <lineage>
        <taxon>Eukaryota</taxon>
        <taxon>Metazoa</taxon>
        <taxon>Ecdysozoa</taxon>
        <taxon>Arthropoda</taxon>
        <taxon>Hexapoda</taxon>
        <taxon>Insecta</taxon>
        <taxon>Pterygota</taxon>
        <taxon>Neoptera</taxon>
        <taxon>Endopterygota</taxon>
        <taxon>Lepidoptera</taxon>
        <taxon>Glossata</taxon>
        <taxon>Ditrysia</taxon>
        <taxon>Tineoidea</taxon>
        <taxon>Psychidae</taxon>
        <taxon>Oiketicinae</taxon>
        <taxon>Eumeta</taxon>
    </lineage>
</organism>
<keyword evidence="2" id="KW-1185">Reference proteome</keyword>
<comment type="caution">
    <text evidence="1">The sequence shown here is derived from an EMBL/GenBank/DDBJ whole genome shotgun (WGS) entry which is preliminary data.</text>
</comment>
<proteinExistence type="predicted"/>
<sequence length="157" mass="18394">MFSIEDRRLNGLFEAWSEFFNLTEVKVHRSIRPWGGSNQTPSDSKAPLLGTKELASHQRNVDHRRPWTLATPNEIPMRYQFLGKEKDTKDTPAGETTQRGGRLSLRRGPRWRGVQTVRDRRCTRNHKNDSWTSLLAEETVKTRHLLQVWLFCRIVKI</sequence>